<organism evidence="1 2">
    <name type="scientific">Clohesyomyces aquaticus</name>
    <dbReference type="NCBI Taxonomy" id="1231657"/>
    <lineage>
        <taxon>Eukaryota</taxon>
        <taxon>Fungi</taxon>
        <taxon>Dikarya</taxon>
        <taxon>Ascomycota</taxon>
        <taxon>Pezizomycotina</taxon>
        <taxon>Dothideomycetes</taxon>
        <taxon>Pleosporomycetidae</taxon>
        <taxon>Pleosporales</taxon>
        <taxon>Lindgomycetaceae</taxon>
        <taxon>Clohesyomyces</taxon>
    </lineage>
</organism>
<dbReference type="Proteomes" id="UP000193144">
    <property type="component" value="Unassembled WGS sequence"/>
</dbReference>
<evidence type="ECO:0000313" key="2">
    <source>
        <dbReference type="Proteomes" id="UP000193144"/>
    </source>
</evidence>
<comment type="caution">
    <text evidence="1">The sequence shown here is derived from an EMBL/GenBank/DDBJ whole genome shotgun (WGS) entry which is preliminary data.</text>
</comment>
<accession>A0A1Y1ZPY0</accession>
<dbReference type="AlphaFoldDB" id="A0A1Y1ZPY0"/>
<proteinExistence type="predicted"/>
<sequence>MWWKDMKMRMWIIVGVIVLLIIIIVPSGKNRLQTSRAVSLQMADCPHSRCFKKVRLHHTATCINNKERRGGGNSDAGYRGELDWYWLRIARVAMMSRSSCMSNVTANWERSVRFSVLVFHCIRFGLAAVGLEPSLHCCPPDRSCPRPHERPRLRARSE</sequence>
<name>A0A1Y1ZPY0_9PLEO</name>
<evidence type="ECO:0000313" key="1">
    <source>
        <dbReference type="EMBL" id="ORY12303.1"/>
    </source>
</evidence>
<keyword evidence="2" id="KW-1185">Reference proteome</keyword>
<reference evidence="1 2" key="1">
    <citation type="submission" date="2016-07" db="EMBL/GenBank/DDBJ databases">
        <title>Pervasive Adenine N6-methylation of Active Genes in Fungi.</title>
        <authorList>
            <consortium name="DOE Joint Genome Institute"/>
            <person name="Mondo S.J."/>
            <person name="Dannebaum R.O."/>
            <person name="Kuo R.C."/>
            <person name="Labutti K."/>
            <person name="Haridas S."/>
            <person name="Kuo A."/>
            <person name="Salamov A."/>
            <person name="Ahrendt S.R."/>
            <person name="Lipzen A."/>
            <person name="Sullivan W."/>
            <person name="Andreopoulos W.B."/>
            <person name="Clum A."/>
            <person name="Lindquist E."/>
            <person name="Daum C."/>
            <person name="Ramamoorthy G.K."/>
            <person name="Gryganskyi A."/>
            <person name="Culley D."/>
            <person name="Magnuson J.K."/>
            <person name="James T.Y."/>
            <person name="O'Malley M.A."/>
            <person name="Stajich J.E."/>
            <person name="Spatafora J.W."/>
            <person name="Visel A."/>
            <person name="Grigoriev I.V."/>
        </authorList>
    </citation>
    <scope>NUCLEOTIDE SEQUENCE [LARGE SCALE GENOMIC DNA]</scope>
    <source>
        <strain evidence="1 2">CBS 115471</strain>
    </source>
</reference>
<gene>
    <name evidence="1" type="ORF">BCR34DRAFT_302136</name>
</gene>
<dbReference type="EMBL" id="MCFA01000052">
    <property type="protein sequence ID" value="ORY12303.1"/>
    <property type="molecule type" value="Genomic_DNA"/>
</dbReference>
<protein>
    <submittedName>
        <fullName evidence="1">Uncharacterized protein</fullName>
    </submittedName>
</protein>